<accession>A0A3P7IXC2</accession>
<organism evidence="2 3">
    <name type="scientific">Strongylus vulgaris</name>
    <name type="common">Blood worm</name>
    <dbReference type="NCBI Taxonomy" id="40348"/>
    <lineage>
        <taxon>Eukaryota</taxon>
        <taxon>Metazoa</taxon>
        <taxon>Ecdysozoa</taxon>
        <taxon>Nematoda</taxon>
        <taxon>Chromadorea</taxon>
        <taxon>Rhabditida</taxon>
        <taxon>Rhabditina</taxon>
        <taxon>Rhabditomorpha</taxon>
        <taxon>Strongyloidea</taxon>
        <taxon>Strongylidae</taxon>
        <taxon>Strongylus</taxon>
    </lineage>
</organism>
<protein>
    <submittedName>
        <fullName evidence="2">Uncharacterized protein</fullName>
    </submittedName>
</protein>
<evidence type="ECO:0000313" key="2">
    <source>
        <dbReference type="EMBL" id="VDM77760.1"/>
    </source>
</evidence>
<dbReference type="EMBL" id="UYYB01100054">
    <property type="protein sequence ID" value="VDM77760.1"/>
    <property type="molecule type" value="Genomic_DNA"/>
</dbReference>
<evidence type="ECO:0000256" key="1">
    <source>
        <dbReference type="SAM" id="MobiDB-lite"/>
    </source>
</evidence>
<proteinExistence type="predicted"/>
<gene>
    <name evidence="2" type="ORF">SVUK_LOCUS12758</name>
</gene>
<reference evidence="2 3" key="1">
    <citation type="submission" date="2018-11" db="EMBL/GenBank/DDBJ databases">
        <authorList>
            <consortium name="Pathogen Informatics"/>
        </authorList>
    </citation>
    <scope>NUCLEOTIDE SEQUENCE [LARGE SCALE GENOMIC DNA]</scope>
</reference>
<dbReference type="AlphaFoldDB" id="A0A3P7IXC2"/>
<feature type="region of interest" description="Disordered" evidence="1">
    <location>
        <begin position="47"/>
        <end position="74"/>
    </location>
</feature>
<feature type="compositionally biased region" description="Polar residues" evidence="1">
    <location>
        <begin position="47"/>
        <end position="64"/>
    </location>
</feature>
<dbReference type="Proteomes" id="UP000270094">
    <property type="component" value="Unassembled WGS sequence"/>
</dbReference>
<keyword evidence="3" id="KW-1185">Reference proteome</keyword>
<name>A0A3P7IXC2_STRVU</name>
<evidence type="ECO:0000313" key="3">
    <source>
        <dbReference type="Proteomes" id="UP000270094"/>
    </source>
</evidence>
<sequence length="131" mass="14997">MREKVENCIVKEKRADDWIDIWWGNANGPMENGEDSWERGFSTTFRQQSTNHQGSLRNLPQSGTGMDCETSGLRRHSGRRSAIIGGTDPTTATHLVCVSDFIVLFHRFCLAAARRNRSRRAYRWVNPDEVN</sequence>